<organism evidence="1 2">
    <name type="scientific">Nocardia camponoti</name>
    <dbReference type="NCBI Taxonomy" id="1616106"/>
    <lineage>
        <taxon>Bacteria</taxon>
        <taxon>Bacillati</taxon>
        <taxon>Actinomycetota</taxon>
        <taxon>Actinomycetes</taxon>
        <taxon>Mycobacteriales</taxon>
        <taxon>Nocardiaceae</taxon>
        <taxon>Nocardia</taxon>
    </lineage>
</organism>
<name>A0A917QRX4_9NOCA</name>
<reference evidence="1" key="1">
    <citation type="journal article" date="2014" name="Int. J. Syst. Evol. Microbiol.">
        <title>Complete genome sequence of Corynebacterium casei LMG S-19264T (=DSM 44701T), isolated from a smear-ripened cheese.</title>
        <authorList>
            <consortium name="US DOE Joint Genome Institute (JGI-PGF)"/>
            <person name="Walter F."/>
            <person name="Albersmeier A."/>
            <person name="Kalinowski J."/>
            <person name="Ruckert C."/>
        </authorList>
    </citation>
    <scope>NUCLEOTIDE SEQUENCE</scope>
    <source>
        <strain evidence="1">CGMCC 4.7278</strain>
    </source>
</reference>
<protein>
    <recommendedName>
        <fullName evidence="3">DUF3800 domain-containing protein</fullName>
    </recommendedName>
</protein>
<dbReference type="EMBL" id="BMMW01000004">
    <property type="protein sequence ID" value="GGK64637.1"/>
    <property type="molecule type" value="Genomic_DNA"/>
</dbReference>
<gene>
    <name evidence="1" type="ORF">GCM10011591_41090</name>
</gene>
<keyword evidence="2" id="KW-1185">Reference proteome</keyword>
<comment type="caution">
    <text evidence="1">The sequence shown here is derived from an EMBL/GenBank/DDBJ whole genome shotgun (WGS) entry which is preliminary data.</text>
</comment>
<evidence type="ECO:0000313" key="1">
    <source>
        <dbReference type="EMBL" id="GGK64637.1"/>
    </source>
</evidence>
<dbReference type="Proteomes" id="UP000612956">
    <property type="component" value="Unassembled WGS sequence"/>
</dbReference>
<proteinExistence type="predicted"/>
<reference evidence="1" key="2">
    <citation type="submission" date="2020-09" db="EMBL/GenBank/DDBJ databases">
        <authorList>
            <person name="Sun Q."/>
            <person name="Zhou Y."/>
        </authorList>
    </citation>
    <scope>NUCLEOTIDE SEQUENCE</scope>
    <source>
        <strain evidence="1">CGMCC 4.7278</strain>
    </source>
</reference>
<dbReference type="RefSeq" id="WP_188830648.1">
    <property type="nucleotide sequence ID" value="NZ_BMMW01000004.1"/>
</dbReference>
<dbReference type="AlphaFoldDB" id="A0A917QRX4"/>
<dbReference type="Pfam" id="PF12686">
    <property type="entry name" value="DUF3800"/>
    <property type="match status" value="1"/>
</dbReference>
<evidence type="ECO:0000313" key="2">
    <source>
        <dbReference type="Proteomes" id="UP000612956"/>
    </source>
</evidence>
<dbReference type="InterPro" id="IPR024524">
    <property type="entry name" value="DUF3800"/>
</dbReference>
<accession>A0A917QRX4</accession>
<sequence>MLHTFIDESYGKDHYYVGGIVFTADQVRTLENSLMDLKKAAALKFPELGDVDSLEFHAHRIMQGQNEWKPLLGRPHEGVWICRSIIHAVVNAGGRIHLQGVDVARLNALYRYPDTPYRVSLRHLLERVNEHCETAGMTTKVTADILDEHGEATAAIAGYVRRPTPGYRPTRLAMIEQPLTYVDSSSSLGVQAADVVTYVLRRHLEEKTAHPKAQKAAR</sequence>
<evidence type="ECO:0008006" key="3">
    <source>
        <dbReference type="Google" id="ProtNLM"/>
    </source>
</evidence>